<gene>
    <name evidence="2" type="ORF">AVDCRST_MAG85-1539</name>
</gene>
<feature type="compositionally biased region" description="Basic and acidic residues" evidence="1">
    <location>
        <begin position="51"/>
        <end position="69"/>
    </location>
</feature>
<evidence type="ECO:0000313" key="2">
    <source>
        <dbReference type="EMBL" id="CAA9497218.1"/>
    </source>
</evidence>
<feature type="compositionally biased region" description="Low complexity" evidence="1">
    <location>
        <begin position="75"/>
        <end position="88"/>
    </location>
</feature>
<sequence length="161" mass="17624">ERHQPRHRPRQPEPHADRRLRRAARSGVGAVGRPAQARALVGPAVAPGDVRAARPDARRRGDLLHDRPGRRQARRLVAGHVGRAAGVARVRRRLRQPGRHEEHRHGNHDRPGDAHRARRRDADGDALVLRLEGADGADDRDGGARGPAGRGRPDGRAARGL</sequence>
<protein>
    <submittedName>
        <fullName evidence="2">Ligand-binding SRPBCC domain protein family</fullName>
    </submittedName>
</protein>
<feature type="compositionally biased region" description="Basic and acidic residues" evidence="1">
    <location>
        <begin position="151"/>
        <end position="161"/>
    </location>
</feature>
<reference evidence="2" key="1">
    <citation type="submission" date="2020-02" db="EMBL/GenBank/DDBJ databases">
        <authorList>
            <person name="Meier V. D."/>
        </authorList>
    </citation>
    <scope>NUCLEOTIDE SEQUENCE</scope>
    <source>
        <strain evidence="2">AVDCRST_MAG85</strain>
    </source>
</reference>
<dbReference type="AlphaFoldDB" id="A0A6J4SIZ4"/>
<feature type="non-terminal residue" evidence="2">
    <location>
        <position position="1"/>
    </location>
</feature>
<feature type="region of interest" description="Disordered" evidence="1">
    <location>
        <begin position="1"/>
        <end position="161"/>
    </location>
</feature>
<feature type="non-terminal residue" evidence="2">
    <location>
        <position position="161"/>
    </location>
</feature>
<name>A0A6J4SIZ4_9ACTN</name>
<feature type="compositionally biased region" description="Basic and acidic residues" evidence="1">
    <location>
        <begin position="98"/>
        <end position="123"/>
    </location>
</feature>
<organism evidence="2">
    <name type="scientific">uncultured Solirubrobacteraceae bacterium</name>
    <dbReference type="NCBI Taxonomy" id="1162706"/>
    <lineage>
        <taxon>Bacteria</taxon>
        <taxon>Bacillati</taxon>
        <taxon>Actinomycetota</taxon>
        <taxon>Thermoleophilia</taxon>
        <taxon>Solirubrobacterales</taxon>
        <taxon>Solirubrobacteraceae</taxon>
        <taxon>environmental samples</taxon>
    </lineage>
</organism>
<proteinExistence type="predicted"/>
<dbReference type="EMBL" id="CADCVT010000172">
    <property type="protein sequence ID" value="CAA9497218.1"/>
    <property type="molecule type" value="Genomic_DNA"/>
</dbReference>
<evidence type="ECO:0000256" key="1">
    <source>
        <dbReference type="SAM" id="MobiDB-lite"/>
    </source>
</evidence>
<accession>A0A6J4SIZ4</accession>